<dbReference type="PANTHER" id="PTHR43701">
    <property type="entry name" value="MEMBRANE TRANSPORTER PROTEIN MJ0441-RELATED"/>
    <property type="match status" value="1"/>
</dbReference>
<comment type="similarity">
    <text evidence="2 6">Belongs to the 4-toluene sulfonate uptake permease (TSUP) (TC 2.A.102) family.</text>
</comment>
<feature type="transmembrane region" description="Helical" evidence="6">
    <location>
        <begin position="69"/>
        <end position="91"/>
    </location>
</feature>
<dbReference type="EMBL" id="VIRV01000022">
    <property type="protein sequence ID" value="MBY0759700.1"/>
    <property type="molecule type" value="Genomic_DNA"/>
</dbReference>
<dbReference type="Proteomes" id="UP000779049">
    <property type="component" value="Unassembled WGS sequence"/>
</dbReference>
<evidence type="ECO:0000256" key="6">
    <source>
        <dbReference type="RuleBase" id="RU363041"/>
    </source>
</evidence>
<evidence type="ECO:0000313" key="7">
    <source>
        <dbReference type="EMBL" id="MBY0759700.1"/>
    </source>
</evidence>
<organism evidence="7 8">
    <name type="scientific">Sellimonas caecigallum</name>
    <dbReference type="NCBI Taxonomy" id="2592333"/>
    <lineage>
        <taxon>Bacteria</taxon>
        <taxon>Bacillati</taxon>
        <taxon>Bacillota</taxon>
        <taxon>Clostridia</taxon>
        <taxon>Lachnospirales</taxon>
        <taxon>Lachnospiraceae</taxon>
        <taxon>Sellimonas</taxon>
    </lineage>
</organism>
<name>A0ABS7L9H0_9FIRM</name>
<comment type="subcellular location">
    <subcellularLocation>
        <location evidence="6">Cell membrane</location>
        <topology evidence="6">Multi-pass membrane protein</topology>
    </subcellularLocation>
    <subcellularLocation>
        <location evidence="1">Membrane</location>
        <topology evidence="1">Multi-pass membrane protein</topology>
    </subcellularLocation>
</comment>
<keyword evidence="6" id="KW-1003">Cell membrane</keyword>
<evidence type="ECO:0000256" key="5">
    <source>
        <dbReference type="ARBA" id="ARBA00023136"/>
    </source>
</evidence>
<evidence type="ECO:0000256" key="4">
    <source>
        <dbReference type="ARBA" id="ARBA00022989"/>
    </source>
</evidence>
<dbReference type="InterPro" id="IPR051598">
    <property type="entry name" value="TSUP/Inactive_protease-like"/>
</dbReference>
<feature type="transmembrane region" description="Helical" evidence="6">
    <location>
        <begin position="7"/>
        <end position="31"/>
    </location>
</feature>
<accession>A0ABS7L9H0</accession>
<proteinExistence type="inferred from homology"/>
<dbReference type="RefSeq" id="WP_087203210.1">
    <property type="nucleotide sequence ID" value="NZ_CP173660.1"/>
</dbReference>
<dbReference type="Pfam" id="PF01925">
    <property type="entry name" value="TauE"/>
    <property type="match status" value="1"/>
</dbReference>
<feature type="transmembrane region" description="Helical" evidence="6">
    <location>
        <begin position="43"/>
        <end position="62"/>
    </location>
</feature>
<protein>
    <recommendedName>
        <fullName evidence="6">Probable membrane transporter protein</fullName>
    </recommendedName>
</protein>
<sequence>MEYLIMVVANLLIGGMIGLTGIAGFLLPMLYSGFMGMPSAQGLALSFCAFLISGILGAYNYYRARSLDLRLALFISLGSFAGAIAGVNLNLLIEEGIVKKILYLVVLLSGISILIRKENKEEKEDGKKRQMPSAFWVGFGFVTGLICSLSGAGGPVLVMPLLVVFGVPVKTAVGIALFDSIFIAIPSCIGYASQSDPDVLMVLLPVTLISHAAGVWIGSRNTSFLRPDILKKGVAVFSVVIAVVKLITG</sequence>
<feature type="transmembrane region" description="Helical" evidence="6">
    <location>
        <begin position="97"/>
        <end position="115"/>
    </location>
</feature>
<reference evidence="7 8" key="1">
    <citation type="journal article" date="2020" name="New Microbes New Infect">
        <title>Sellimonas caecigallum sp. nov., description and genome sequence of a new member of the Sellimonas genus isolated from the cecum of feral chicken.</title>
        <authorList>
            <person name="Wongkuna S."/>
            <person name="Ghimire S."/>
            <person name="Antony L."/>
            <person name="Chankhamhaengdecha S."/>
            <person name="Janvilisri T."/>
            <person name="Scaria J."/>
        </authorList>
    </citation>
    <scope>NUCLEOTIDE SEQUENCE [LARGE SCALE GENOMIC DNA]</scope>
    <source>
        <strain evidence="7 8">SW451</strain>
    </source>
</reference>
<feature type="transmembrane region" description="Helical" evidence="6">
    <location>
        <begin position="199"/>
        <end position="217"/>
    </location>
</feature>
<dbReference type="InterPro" id="IPR002781">
    <property type="entry name" value="TM_pro_TauE-like"/>
</dbReference>
<feature type="transmembrane region" description="Helical" evidence="6">
    <location>
        <begin position="135"/>
        <end position="165"/>
    </location>
</feature>
<evidence type="ECO:0000256" key="1">
    <source>
        <dbReference type="ARBA" id="ARBA00004141"/>
    </source>
</evidence>
<feature type="transmembrane region" description="Helical" evidence="6">
    <location>
        <begin position="171"/>
        <end position="192"/>
    </location>
</feature>
<keyword evidence="3 6" id="KW-0812">Transmembrane</keyword>
<comment type="caution">
    <text evidence="7">The sequence shown here is derived from an EMBL/GenBank/DDBJ whole genome shotgun (WGS) entry which is preliminary data.</text>
</comment>
<evidence type="ECO:0000313" key="8">
    <source>
        <dbReference type="Proteomes" id="UP000779049"/>
    </source>
</evidence>
<dbReference type="PANTHER" id="PTHR43701:SF2">
    <property type="entry name" value="MEMBRANE TRANSPORTER PROTEIN YJNA-RELATED"/>
    <property type="match status" value="1"/>
</dbReference>
<evidence type="ECO:0000256" key="2">
    <source>
        <dbReference type="ARBA" id="ARBA00009142"/>
    </source>
</evidence>
<keyword evidence="8" id="KW-1185">Reference proteome</keyword>
<evidence type="ECO:0000256" key="3">
    <source>
        <dbReference type="ARBA" id="ARBA00022692"/>
    </source>
</evidence>
<gene>
    <name evidence="7" type="ORF">FLB61_11505</name>
</gene>
<keyword evidence="5 6" id="KW-0472">Membrane</keyword>
<keyword evidence="4 6" id="KW-1133">Transmembrane helix</keyword>